<dbReference type="PROSITE" id="PS51318">
    <property type="entry name" value="TAT"/>
    <property type="match status" value="1"/>
</dbReference>
<dbReference type="Pfam" id="PF00135">
    <property type="entry name" value="COesterase"/>
    <property type="match status" value="1"/>
</dbReference>
<dbReference type="InterPro" id="IPR019826">
    <property type="entry name" value="Carboxylesterase_B_AS"/>
</dbReference>
<name>A0ABW1S7T9_9PROT</name>
<keyword evidence="2 3" id="KW-0378">Hydrolase</keyword>
<evidence type="ECO:0000313" key="6">
    <source>
        <dbReference type="Proteomes" id="UP001596303"/>
    </source>
</evidence>
<proteinExistence type="inferred from homology"/>
<organism evidence="5 6">
    <name type="scientific">Ponticaulis profundi</name>
    <dbReference type="NCBI Taxonomy" id="2665222"/>
    <lineage>
        <taxon>Bacteria</taxon>
        <taxon>Pseudomonadati</taxon>
        <taxon>Pseudomonadota</taxon>
        <taxon>Alphaproteobacteria</taxon>
        <taxon>Hyphomonadales</taxon>
        <taxon>Hyphomonadaceae</taxon>
        <taxon>Ponticaulis</taxon>
    </lineage>
</organism>
<accession>A0ABW1S7T9</accession>
<dbReference type="InterPro" id="IPR029058">
    <property type="entry name" value="AB_hydrolase_fold"/>
</dbReference>
<dbReference type="InterPro" id="IPR002018">
    <property type="entry name" value="CarbesteraseB"/>
</dbReference>
<dbReference type="Proteomes" id="UP001596303">
    <property type="component" value="Unassembled WGS sequence"/>
</dbReference>
<evidence type="ECO:0000259" key="4">
    <source>
        <dbReference type="Pfam" id="PF00135"/>
    </source>
</evidence>
<dbReference type="RefSeq" id="WP_377376987.1">
    <property type="nucleotide sequence ID" value="NZ_JBHSSW010000005.1"/>
</dbReference>
<comment type="similarity">
    <text evidence="1 3">Belongs to the type-B carboxylesterase/lipase family.</text>
</comment>
<comment type="caution">
    <text evidence="5">The sequence shown here is derived from an EMBL/GenBank/DDBJ whole genome shotgun (WGS) entry which is preliminary data.</text>
</comment>
<dbReference type="InterPro" id="IPR006311">
    <property type="entry name" value="TAT_signal"/>
</dbReference>
<sequence length="571" mass="61313">MSSKKATTDLSAPFNPGRRSLLATGLAAPAILAGSAAAQTEVRAQPNPSCDPEKRTVQTPADLVVETVAGRVRGYVSSGILTFKGVPYGAPTGGENRFLPPKSPEPWSGVKDAFAYGPTCPQEAPTAGGRMGFLLAHQYGYEAEDCLNLNVWTPSTDTNKRPVMVWIHGGNYTTGSSYAIRAQDGENLARRGDVVVVSVNHRLNVHGHLDLGAIGAPDEYASSVNVGILDLIKALEWVRDNIREFGGDPNNVTVFGQSGGGLKISHLSGAPAAKGLFHKAIVQSGSQVEPFDETMTRPLAEFLLEELSQSSLDIKALQAVPLKELQAAAQRANARWKAQGNPNDIWTLVGWAPRLEANSLPHNPYSKEAASVSKDIALMAGTTLHEFNMALFFPPSENMTFEELRTNLARAYSDPDAVMASARAVYPNEKPVALAAIIGAGGFNRQNAIDQCRAKAALGGAPAYLYQYCWQTPVLDGLPRAYHCSEIAMAFANATKEAQATGGGPEALNVEQQVSDAWISFARNGNPNHEGLPNWTRVFPENAPTMILDATSRIEVERDEPMLSVIRETKI</sequence>
<dbReference type="SUPFAM" id="SSF53474">
    <property type="entry name" value="alpha/beta-Hydrolases"/>
    <property type="match status" value="1"/>
</dbReference>
<dbReference type="PROSITE" id="PS00122">
    <property type="entry name" value="CARBOXYLESTERASE_B_1"/>
    <property type="match status" value="1"/>
</dbReference>
<dbReference type="InterPro" id="IPR050309">
    <property type="entry name" value="Type-B_Carboxylest/Lipase"/>
</dbReference>
<reference evidence="6" key="1">
    <citation type="journal article" date="2019" name="Int. J. Syst. Evol. Microbiol.">
        <title>The Global Catalogue of Microorganisms (GCM) 10K type strain sequencing project: providing services to taxonomists for standard genome sequencing and annotation.</title>
        <authorList>
            <consortium name="The Broad Institute Genomics Platform"/>
            <consortium name="The Broad Institute Genome Sequencing Center for Infectious Disease"/>
            <person name="Wu L."/>
            <person name="Ma J."/>
        </authorList>
    </citation>
    <scope>NUCLEOTIDE SEQUENCE [LARGE SCALE GENOMIC DNA]</scope>
    <source>
        <strain evidence="6">CGMCC-1.15741</strain>
    </source>
</reference>
<dbReference type="Gene3D" id="3.40.50.1820">
    <property type="entry name" value="alpha/beta hydrolase"/>
    <property type="match status" value="1"/>
</dbReference>
<dbReference type="PANTHER" id="PTHR11559">
    <property type="entry name" value="CARBOXYLESTERASE"/>
    <property type="match status" value="1"/>
</dbReference>
<evidence type="ECO:0000256" key="2">
    <source>
        <dbReference type="ARBA" id="ARBA00022801"/>
    </source>
</evidence>
<evidence type="ECO:0000256" key="3">
    <source>
        <dbReference type="RuleBase" id="RU361235"/>
    </source>
</evidence>
<dbReference type="EC" id="3.1.1.-" evidence="3"/>
<evidence type="ECO:0000313" key="5">
    <source>
        <dbReference type="EMBL" id="MFC6197708.1"/>
    </source>
</evidence>
<feature type="domain" description="Carboxylesterase type B" evidence="4">
    <location>
        <begin position="62"/>
        <end position="552"/>
    </location>
</feature>
<gene>
    <name evidence="5" type="ORF">ACFQDM_06435</name>
</gene>
<protein>
    <recommendedName>
        <fullName evidence="3">Carboxylic ester hydrolase</fullName>
        <ecNumber evidence="3">3.1.1.-</ecNumber>
    </recommendedName>
</protein>
<evidence type="ECO:0000256" key="1">
    <source>
        <dbReference type="ARBA" id="ARBA00005964"/>
    </source>
</evidence>
<keyword evidence="6" id="KW-1185">Reference proteome</keyword>
<dbReference type="EMBL" id="JBHSSW010000005">
    <property type="protein sequence ID" value="MFC6197708.1"/>
    <property type="molecule type" value="Genomic_DNA"/>
</dbReference>